<evidence type="ECO:0000313" key="2">
    <source>
        <dbReference type="EMBL" id="GBL93928.1"/>
    </source>
</evidence>
<dbReference type="Proteomes" id="UP000499080">
    <property type="component" value="Unassembled WGS sequence"/>
</dbReference>
<accession>A0A4Y2BPD8</accession>
<reference evidence="2 3" key="1">
    <citation type="journal article" date="2019" name="Sci. Rep.">
        <title>Orb-weaving spider Araneus ventricosus genome elucidates the spidroin gene catalogue.</title>
        <authorList>
            <person name="Kono N."/>
            <person name="Nakamura H."/>
            <person name="Ohtoshi R."/>
            <person name="Moran D.A.P."/>
            <person name="Shinohara A."/>
            <person name="Yoshida Y."/>
            <person name="Fujiwara M."/>
            <person name="Mori M."/>
            <person name="Tomita M."/>
            <person name="Arakawa K."/>
        </authorList>
    </citation>
    <scope>NUCLEOTIDE SEQUENCE [LARGE SCALE GENOMIC DNA]</scope>
</reference>
<name>A0A4Y2BPD8_ARAVE</name>
<gene>
    <name evidence="2" type="ORF">AVEN_132112_1</name>
    <name evidence="1" type="ORF">AVEN_266780_1</name>
</gene>
<comment type="caution">
    <text evidence="2">The sequence shown here is derived from an EMBL/GenBank/DDBJ whole genome shotgun (WGS) entry which is preliminary data.</text>
</comment>
<feature type="non-terminal residue" evidence="2">
    <location>
        <position position="1"/>
    </location>
</feature>
<evidence type="ECO:0000313" key="1">
    <source>
        <dbReference type="EMBL" id="GBL93861.1"/>
    </source>
</evidence>
<evidence type="ECO:0000313" key="3">
    <source>
        <dbReference type="Proteomes" id="UP000499080"/>
    </source>
</evidence>
<dbReference type="AlphaFoldDB" id="A0A4Y2BPD8"/>
<dbReference type="EMBL" id="BGPR01160462">
    <property type="protein sequence ID" value="GBL93928.1"/>
    <property type="molecule type" value="Genomic_DNA"/>
</dbReference>
<organism evidence="2 3">
    <name type="scientific">Araneus ventricosus</name>
    <name type="common">Orbweaver spider</name>
    <name type="synonym">Epeira ventricosa</name>
    <dbReference type="NCBI Taxonomy" id="182803"/>
    <lineage>
        <taxon>Eukaryota</taxon>
        <taxon>Metazoa</taxon>
        <taxon>Ecdysozoa</taxon>
        <taxon>Arthropoda</taxon>
        <taxon>Chelicerata</taxon>
        <taxon>Arachnida</taxon>
        <taxon>Araneae</taxon>
        <taxon>Araneomorphae</taxon>
        <taxon>Entelegynae</taxon>
        <taxon>Araneoidea</taxon>
        <taxon>Araneidae</taxon>
        <taxon>Araneus</taxon>
    </lineage>
</organism>
<protein>
    <submittedName>
        <fullName evidence="2">Uncharacterized protein</fullName>
    </submittedName>
</protein>
<dbReference type="EMBL" id="BGPR01160440">
    <property type="protein sequence ID" value="GBL93861.1"/>
    <property type="molecule type" value="Genomic_DNA"/>
</dbReference>
<sequence>TVTTGSVRKNFSIEERSRLRGRKGTHCPIGVVTLAYKPLTPNQSSAGHRQESIICWSSTRINHLLVINKNESSVGHRQESIICWSSTRINHLLAIC</sequence>
<proteinExistence type="predicted"/>
<keyword evidence="3" id="KW-1185">Reference proteome</keyword>